<dbReference type="Proteomes" id="UP001054889">
    <property type="component" value="Unassembled WGS sequence"/>
</dbReference>
<name>A0AAV5FQ15_ELECO</name>
<gene>
    <name evidence="2" type="primary">gb25656</name>
    <name evidence="2" type="ORF">PR202_gb25656</name>
</gene>
<reference evidence="2" key="1">
    <citation type="journal article" date="2018" name="DNA Res.">
        <title>Multiple hybrid de novo genome assembly of finger millet, an orphan allotetraploid crop.</title>
        <authorList>
            <person name="Hatakeyama M."/>
            <person name="Aluri S."/>
            <person name="Balachadran M.T."/>
            <person name="Sivarajan S.R."/>
            <person name="Patrignani A."/>
            <person name="Gruter S."/>
            <person name="Poveda L."/>
            <person name="Shimizu-Inatsugi R."/>
            <person name="Baeten J."/>
            <person name="Francoijs K.J."/>
            <person name="Nataraja K.N."/>
            <person name="Reddy Y.A.N."/>
            <person name="Phadnis S."/>
            <person name="Ravikumar R.L."/>
            <person name="Schlapbach R."/>
            <person name="Sreeman S.M."/>
            <person name="Shimizu K.K."/>
        </authorList>
    </citation>
    <scope>NUCLEOTIDE SEQUENCE</scope>
</reference>
<dbReference type="EMBL" id="BQKI01000090">
    <property type="protein sequence ID" value="GJN36762.1"/>
    <property type="molecule type" value="Genomic_DNA"/>
</dbReference>
<accession>A0AAV5FQ15</accession>
<reference evidence="2" key="2">
    <citation type="submission" date="2021-12" db="EMBL/GenBank/DDBJ databases">
        <title>Resequencing data analysis of finger millet.</title>
        <authorList>
            <person name="Hatakeyama M."/>
            <person name="Aluri S."/>
            <person name="Balachadran M.T."/>
            <person name="Sivarajan S.R."/>
            <person name="Poveda L."/>
            <person name="Shimizu-Inatsugi R."/>
            <person name="Schlapbach R."/>
            <person name="Sreeman S.M."/>
            <person name="Shimizu K.K."/>
        </authorList>
    </citation>
    <scope>NUCLEOTIDE SEQUENCE</scope>
</reference>
<evidence type="ECO:0000313" key="3">
    <source>
        <dbReference type="Proteomes" id="UP001054889"/>
    </source>
</evidence>
<evidence type="ECO:0000313" key="2">
    <source>
        <dbReference type="EMBL" id="GJN36762.1"/>
    </source>
</evidence>
<organism evidence="2 3">
    <name type="scientific">Eleusine coracana subsp. coracana</name>
    <dbReference type="NCBI Taxonomy" id="191504"/>
    <lineage>
        <taxon>Eukaryota</taxon>
        <taxon>Viridiplantae</taxon>
        <taxon>Streptophyta</taxon>
        <taxon>Embryophyta</taxon>
        <taxon>Tracheophyta</taxon>
        <taxon>Spermatophyta</taxon>
        <taxon>Magnoliopsida</taxon>
        <taxon>Liliopsida</taxon>
        <taxon>Poales</taxon>
        <taxon>Poaceae</taxon>
        <taxon>PACMAD clade</taxon>
        <taxon>Chloridoideae</taxon>
        <taxon>Cynodonteae</taxon>
        <taxon>Eleusininae</taxon>
        <taxon>Eleusine</taxon>
    </lineage>
</organism>
<evidence type="ECO:0000256" key="1">
    <source>
        <dbReference type="SAM" id="MobiDB-lite"/>
    </source>
</evidence>
<sequence length="86" mass="8530">MGVGRPIGGEEWGRGCAGVVGGEKQGRSRRWGGAGAGGARSSGDPIGGEERGRGCAGISGGEKKGRSRRRGGAGPGVRGRQRQGEA</sequence>
<keyword evidence="3" id="KW-1185">Reference proteome</keyword>
<dbReference type="AlphaFoldDB" id="A0AAV5FQ15"/>
<comment type="caution">
    <text evidence="2">The sequence shown here is derived from an EMBL/GenBank/DDBJ whole genome shotgun (WGS) entry which is preliminary data.</text>
</comment>
<protein>
    <submittedName>
        <fullName evidence="2">Uncharacterized protein</fullName>
    </submittedName>
</protein>
<feature type="region of interest" description="Disordered" evidence="1">
    <location>
        <begin position="1"/>
        <end position="86"/>
    </location>
</feature>
<proteinExistence type="predicted"/>